<organism evidence="1 2">
    <name type="scientific">Phytophthora fragariaefolia</name>
    <dbReference type="NCBI Taxonomy" id="1490495"/>
    <lineage>
        <taxon>Eukaryota</taxon>
        <taxon>Sar</taxon>
        <taxon>Stramenopiles</taxon>
        <taxon>Oomycota</taxon>
        <taxon>Peronosporomycetes</taxon>
        <taxon>Peronosporales</taxon>
        <taxon>Peronosporaceae</taxon>
        <taxon>Phytophthora</taxon>
    </lineage>
</organism>
<dbReference type="Gene3D" id="1.25.10.10">
    <property type="entry name" value="Leucine-rich Repeat Variant"/>
    <property type="match status" value="1"/>
</dbReference>
<dbReference type="AlphaFoldDB" id="A0A9W7CWD4"/>
<gene>
    <name evidence="1" type="ORF">Pfra01_001573800</name>
</gene>
<keyword evidence="2" id="KW-1185">Reference proteome</keyword>
<proteinExistence type="predicted"/>
<reference evidence="1" key="1">
    <citation type="submission" date="2023-04" db="EMBL/GenBank/DDBJ databases">
        <title>Phytophthora fragariaefolia NBRC 109709.</title>
        <authorList>
            <person name="Ichikawa N."/>
            <person name="Sato H."/>
            <person name="Tonouchi N."/>
        </authorList>
    </citation>
    <scope>NUCLEOTIDE SEQUENCE</scope>
    <source>
        <strain evidence="1">NBRC 109709</strain>
    </source>
</reference>
<dbReference type="EMBL" id="BSXT01001727">
    <property type="protein sequence ID" value="GMF44752.1"/>
    <property type="molecule type" value="Genomic_DNA"/>
</dbReference>
<comment type="caution">
    <text evidence="1">The sequence shown here is derived from an EMBL/GenBank/DDBJ whole genome shotgun (WGS) entry which is preliminary data.</text>
</comment>
<evidence type="ECO:0000313" key="2">
    <source>
        <dbReference type="Proteomes" id="UP001165121"/>
    </source>
</evidence>
<sequence length="87" mass="9240">MGQSHSTDADIPALVYQLSRGSSSNKKKTVNQVAVVTPNTISSLVELVDGGTKYQKTKAALTLSILSKVKENRTLILEAGGVPALWN</sequence>
<dbReference type="InterPro" id="IPR016024">
    <property type="entry name" value="ARM-type_fold"/>
</dbReference>
<protein>
    <submittedName>
        <fullName evidence="1">Unnamed protein product</fullName>
    </submittedName>
</protein>
<dbReference type="SUPFAM" id="SSF48371">
    <property type="entry name" value="ARM repeat"/>
    <property type="match status" value="1"/>
</dbReference>
<name>A0A9W7CWD4_9STRA</name>
<evidence type="ECO:0000313" key="1">
    <source>
        <dbReference type="EMBL" id="GMF44752.1"/>
    </source>
</evidence>
<accession>A0A9W7CWD4</accession>
<dbReference type="InterPro" id="IPR011989">
    <property type="entry name" value="ARM-like"/>
</dbReference>
<dbReference type="Proteomes" id="UP001165121">
    <property type="component" value="Unassembled WGS sequence"/>
</dbReference>